<sequence length="207" mass="24298">MSPLERELRDRLRKIYVDGWVYWKDPPDYMERIERQVEVLRECVSRCLGCTATVQTTPGDINDYYDIECPLTSGFPESRAELDYDQLEQEGPAEYFQLLLSTVAPVVAGVWHRFFIRDGMRQHEMFDFLSEEWFAGHTEHKPMALEIIRKAEEQGLTVLGWDITLLPADKDWPLARLMPEDPDLRHYLFGGYYDDWGGIVKPVRDTF</sequence>
<evidence type="ECO:0000313" key="1">
    <source>
        <dbReference type="EMBL" id="MCY1074511.1"/>
    </source>
</evidence>
<gene>
    <name evidence="1" type="ORF">OV287_08420</name>
</gene>
<reference evidence="1 2" key="1">
    <citation type="submission" date="2022-11" db="EMBL/GenBank/DDBJ databases">
        <title>Minimal conservation of predation-associated metabolite biosynthetic gene clusters underscores biosynthetic potential of Myxococcota including descriptions for ten novel species: Archangium lansinium sp. nov., Myxococcus landrumus sp. nov., Nannocystis bai.</title>
        <authorList>
            <person name="Ahearne A."/>
            <person name="Stevens C."/>
            <person name="Phillips K."/>
        </authorList>
    </citation>
    <scope>NUCLEOTIDE SEQUENCE [LARGE SCALE GENOMIC DNA]</scope>
    <source>
        <strain evidence="1 2">MIWBW</strain>
    </source>
</reference>
<dbReference type="EMBL" id="JAPNKA010000001">
    <property type="protein sequence ID" value="MCY1074511.1"/>
    <property type="molecule type" value="Genomic_DNA"/>
</dbReference>
<proteinExistence type="predicted"/>
<name>A0ABT3ZZK4_9BACT</name>
<comment type="caution">
    <text evidence="1">The sequence shown here is derived from an EMBL/GenBank/DDBJ whole genome shotgun (WGS) entry which is preliminary data.</text>
</comment>
<keyword evidence="2" id="KW-1185">Reference proteome</keyword>
<dbReference type="RefSeq" id="WP_267533473.1">
    <property type="nucleotide sequence ID" value="NZ_JAPNKA010000001.1"/>
</dbReference>
<accession>A0ABT3ZZK4</accession>
<evidence type="ECO:0000313" key="2">
    <source>
        <dbReference type="Proteomes" id="UP001207654"/>
    </source>
</evidence>
<organism evidence="1 2">
    <name type="scientific">Archangium lansingense</name>
    <dbReference type="NCBI Taxonomy" id="2995310"/>
    <lineage>
        <taxon>Bacteria</taxon>
        <taxon>Pseudomonadati</taxon>
        <taxon>Myxococcota</taxon>
        <taxon>Myxococcia</taxon>
        <taxon>Myxococcales</taxon>
        <taxon>Cystobacterineae</taxon>
        <taxon>Archangiaceae</taxon>
        <taxon>Archangium</taxon>
    </lineage>
</organism>
<dbReference type="Proteomes" id="UP001207654">
    <property type="component" value="Unassembled WGS sequence"/>
</dbReference>
<protein>
    <submittedName>
        <fullName evidence="1">Uncharacterized protein</fullName>
    </submittedName>
</protein>